<dbReference type="InterPro" id="IPR036388">
    <property type="entry name" value="WH-like_DNA-bd_sf"/>
</dbReference>
<evidence type="ECO:0000313" key="3">
    <source>
        <dbReference type="Proteomes" id="UP000250434"/>
    </source>
</evidence>
<dbReference type="PANTHER" id="PTHR33169:SF14">
    <property type="entry name" value="TRANSCRIPTIONAL REGULATOR RV3488"/>
    <property type="match status" value="1"/>
</dbReference>
<dbReference type="KEGG" id="aab:A4R43_30695"/>
<proteinExistence type="predicted"/>
<keyword evidence="3" id="KW-1185">Reference proteome</keyword>
<dbReference type="InterPro" id="IPR052509">
    <property type="entry name" value="Metal_resp_DNA-bind_regulator"/>
</dbReference>
<dbReference type="EMBL" id="CP015163">
    <property type="protein sequence ID" value="AXB46288.1"/>
    <property type="molecule type" value="Genomic_DNA"/>
</dbReference>
<protein>
    <submittedName>
        <fullName evidence="2">Transcriptional regulator</fullName>
    </submittedName>
</protein>
<dbReference type="Pfam" id="PF03551">
    <property type="entry name" value="PadR"/>
    <property type="match status" value="1"/>
</dbReference>
<reference evidence="2 3" key="1">
    <citation type="submission" date="2016-04" db="EMBL/GenBank/DDBJ databases">
        <title>Complete genome sequence and analysis of deep-sea sediment isolate, Amycolatopsis sp. WP1.</title>
        <authorList>
            <person name="Wang H."/>
            <person name="Chen S."/>
            <person name="Wu Q."/>
        </authorList>
    </citation>
    <scope>NUCLEOTIDE SEQUENCE [LARGE SCALE GENOMIC DNA]</scope>
    <source>
        <strain evidence="2 3">WP1</strain>
    </source>
</reference>
<feature type="domain" description="Transcription regulator PadR N-terminal" evidence="1">
    <location>
        <begin position="16"/>
        <end position="80"/>
    </location>
</feature>
<dbReference type="InterPro" id="IPR005149">
    <property type="entry name" value="Tscrpt_reg_PadR_N"/>
</dbReference>
<accession>A0A344LE14</accession>
<dbReference type="AlphaFoldDB" id="A0A344LE14"/>
<dbReference type="SUPFAM" id="SSF46785">
    <property type="entry name" value="Winged helix' DNA-binding domain"/>
    <property type="match status" value="1"/>
</dbReference>
<organism evidence="2 3">
    <name type="scientific">Amycolatopsis albispora</name>
    <dbReference type="NCBI Taxonomy" id="1804986"/>
    <lineage>
        <taxon>Bacteria</taxon>
        <taxon>Bacillati</taxon>
        <taxon>Actinomycetota</taxon>
        <taxon>Actinomycetes</taxon>
        <taxon>Pseudonocardiales</taxon>
        <taxon>Pseudonocardiaceae</taxon>
        <taxon>Amycolatopsis</taxon>
    </lineage>
</organism>
<dbReference type="Proteomes" id="UP000250434">
    <property type="component" value="Chromosome"/>
</dbReference>
<evidence type="ECO:0000313" key="2">
    <source>
        <dbReference type="EMBL" id="AXB46288.1"/>
    </source>
</evidence>
<name>A0A344LE14_9PSEU</name>
<dbReference type="InterPro" id="IPR036390">
    <property type="entry name" value="WH_DNA-bd_sf"/>
</dbReference>
<dbReference type="OrthoDB" id="8443918at2"/>
<sequence length="195" mass="21468">MSATRLLVLGAVRGFGRAHGYLVRTELLTWGADEWANVKWGSLYHALRQLAKDGLLRAIDVPDSGGRVDYELTEAGDEEFFRLLRTALVRPELRPDMLTAGLALLPALSRAEAIELLEKRLHALESGRADIIEQTSAWTDPGHVQELFDLWVHNTSSGADWTRGLIERLKAGAHTMAGEDPAGFGMPGTWTPTQV</sequence>
<dbReference type="PANTHER" id="PTHR33169">
    <property type="entry name" value="PADR-FAMILY TRANSCRIPTIONAL REGULATOR"/>
    <property type="match status" value="1"/>
</dbReference>
<dbReference type="RefSeq" id="WP_113695341.1">
    <property type="nucleotide sequence ID" value="NZ_CP015163.1"/>
</dbReference>
<evidence type="ECO:0000259" key="1">
    <source>
        <dbReference type="Pfam" id="PF03551"/>
    </source>
</evidence>
<gene>
    <name evidence="2" type="ORF">A4R43_30695</name>
</gene>
<dbReference type="Gene3D" id="1.10.10.10">
    <property type="entry name" value="Winged helix-like DNA-binding domain superfamily/Winged helix DNA-binding domain"/>
    <property type="match status" value="1"/>
</dbReference>